<dbReference type="InterPro" id="IPR015424">
    <property type="entry name" value="PyrdxlP-dep_Trfase"/>
</dbReference>
<dbReference type="SUPFAM" id="SSF53383">
    <property type="entry name" value="PLP-dependent transferases"/>
    <property type="match status" value="1"/>
</dbReference>
<accession>A0A0M6YNA6</accession>
<keyword evidence="1 3" id="KW-0808">Transferase</keyword>
<dbReference type="PANTHER" id="PTHR43510">
    <property type="entry name" value="AMINOTRANSFERASE FUNCTION, HYPOTHETICAL (EUROFUNG)"/>
    <property type="match status" value="1"/>
</dbReference>
<dbReference type="InterPro" id="IPR015422">
    <property type="entry name" value="PyrdxlP-dep_Trfase_small"/>
</dbReference>
<dbReference type="EC" id="2.6.1.-" evidence="1"/>
<dbReference type="CDD" id="cd00609">
    <property type="entry name" value="AAT_like"/>
    <property type="match status" value="1"/>
</dbReference>
<organism evidence="3 4">
    <name type="scientific">Jannaschia donghaensis</name>
    <dbReference type="NCBI Taxonomy" id="420998"/>
    <lineage>
        <taxon>Bacteria</taxon>
        <taxon>Pseudomonadati</taxon>
        <taxon>Pseudomonadota</taxon>
        <taxon>Alphaproteobacteria</taxon>
        <taxon>Rhodobacterales</taxon>
        <taxon>Roseobacteraceae</taxon>
        <taxon>Jannaschia</taxon>
    </lineage>
</organism>
<evidence type="ECO:0000313" key="4">
    <source>
        <dbReference type="Proteomes" id="UP000049222"/>
    </source>
</evidence>
<sequence length="377" mass="40392">MHIEPFGVEMWMNAHENNCTHNLAETCVTSLTLEELLYLSGQNAQALSALLPMKLTYGAIEGSDRLRRAIAVLYADRQPGDIVVTHGTAGANALVWAAMVGSGDHVVTLTPTYQQHISIPESLGAHVTRVALNPDDHWLPDFDAIAAAVTPATRMIALTNPNNPTGSLIDRDGLMRLAEIARVGNDGAGAWLLVDEVYRGSAQDDDGMGPSIVDIYDRGISTASMSKVFSLAGLRLGWICAPSPVLDAVSHHRDYNTISVGMIDDHLATLALEAKDRILHRSRAITRGNLALLSDWVAAEPGLSWVKPAAGTTALVAYDLDIGSERLCLDLLAEEGVLFTPGSAMGVEGTVRIGFANDPEAMRAGLPKVSDFLARRR</sequence>
<gene>
    <name evidence="3" type="primary">aspC_1</name>
    <name evidence="3" type="ORF">JDO7802_02744</name>
</gene>
<comment type="cofactor">
    <cofactor evidence="1">
        <name>pyridoxal 5'-phosphate</name>
        <dbReference type="ChEBI" id="CHEBI:597326"/>
    </cofactor>
</comment>
<dbReference type="Gene3D" id="3.90.1150.10">
    <property type="entry name" value="Aspartate Aminotransferase, domain 1"/>
    <property type="match status" value="1"/>
</dbReference>
<dbReference type="OrthoDB" id="9803354at2"/>
<evidence type="ECO:0000259" key="2">
    <source>
        <dbReference type="Pfam" id="PF00155"/>
    </source>
</evidence>
<dbReference type="PANTHER" id="PTHR43510:SF1">
    <property type="entry name" value="AMINOTRANSFERASE FUNCTION, HYPOTHETICAL (EUROFUNG)"/>
    <property type="match status" value="1"/>
</dbReference>
<dbReference type="InterPro" id="IPR015421">
    <property type="entry name" value="PyrdxlP-dep_Trfase_major"/>
</dbReference>
<name>A0A0M6YNA6_9RHOB</name>
<dbReference type="GO" id="GO:0030170">
    <property type="term" value="F:pyridoxal phosphate binding"/>
    <property type="evidence" value="ECO:0007669"/>
    <property type="project" value="InterPro"/>
</dbReference>
<reference evidence="3 4" key="1">
    <citation type="submission" date="2015-07" db="EMBL/GenBank/DDBJ databases">
        <authorList>
            <person name="Noorani M."/>
        </authorList>
    </citation>
    <scope>NUCLEOTIDE SEQUENCE [LARGE SCALE GENOMIC DNA]</scope>
    <source>
        <strain evidence="3 4">CECT 7802</strain>
    </source>
</reference>
<comment type="similarity">
    <text evidence="1">Belongs to the class-I pyridoxal-phosphate-dependent aminotransferase family.</text>
</comment>
<dbReference type="Pfam" id="PF00155">
    <property type="entry name" value="Aminotran_1_2"/>
    <property type="match status" value="1"/>
</dbReference>
<dbReference type="EMBL" id="CXSU01000012">
    <property type="protein sequence ID" value="CTQ50717.1"/>
    <property type="molecule type" value="Genomic_DNA"/>
</dbReference>
<dbReference type="AlphaFoldDB" id="A0A0M6YNA6"/>
<dbReference type="GO" id="GO:0008483">
    <property type="term" value="F:transaminase activity"/>
    <property type="evidence" value="ECO:0007669"/>
    <property type="project" value="UniProtKB-KW"/>
</dbReference>
<feature type="domain" description="Aminotransferase class I/classII large" evidence="2">
    <location>
        <begin position="56"/>
        <end position="361"/>
    </location>
</feature>
<evidence type="ECO:0000313" key="3">
    <source>
        <dbReference type="EMBL" id="CTQ50717.1"/>
    </source>
</evidence>
<dbReference type="Gene3D" id="3.40.640.10">
    <property type="entry name" value="Type I PLP-dependent aspartate aminotransferase-like (Major domain)"/>
    <property type="match status" value="1"/>
</dbReference>
<dbReference type="InterPro" id="IPR004839">
    <property type="entry name" value="Aminotransferase_I/II_large"/>
</dbReference>
<protein>
    <recommendedName>
        <fullName evidence="1">Aminotransferase</fullName>
        <ecNumber evidence="1">2.6.1.-</ecNumber>
    </recommendedName>
</protein>
<keyword evidence="1 3" id="KW-0032">Aminotransferase</keyword>
<dbReference type="PROSITE" id="PS00105">
    <property type="entry name" value="AA_TRANSFER_CLASS_1"/>
    <property type="match status" value="1"/>
</dbReference>
<dbReference type="STRING" id="420998.JDO7802_02744"/>
<dbReference type="RefSeq" id="WP_055086421.1">
    <property type="nucleotide sequence ID" value="NZ_CXSU01000012.1"/>
</dbReference>
<dbReference type="InterPro" id="IPR004838">
    <property type="entry name" value="NHTrfase_class1_PyrdxlP-BS"/>
</dbReference>
<evidence type="ECO:0000256" key="1">
    <source>
        <dbReference type="RuleBase" id="RU000481"/>
    </source>
</evidence>
<dbReference type="Proteomes" id="UP000049222">
    <property type="component" value="Unassembled WGS sequence"/>
</dbReference>
<proteinExistence type="inferred from homology"/>
<keyword evidence="4" id="KW-1185">Reference proteome</keyword>